<name>A0A8J3Q3F0_9ACTN</name>
<feature type="chain" id="PRO_5038340679" evidence="2">
    <location>
        <begin position="28"/>
        <end position="158"/>
    </location>
</feature>
<protein>
    <submittedName>
        <fullName evidence="3">Uncharacterized protein</fullName>
    </submittedName>
</protein>
<keyword evidence="4" id="KW-1185">Reference proteome</keyword>
<feature type="signal peptide" evidence="2">
    <location>
        <begin position="1"/>
        <end position="27"/>
    </location>
</feature>
<sequence length="158" mass="16566">MPIAARRYLPLPLLCAALLLTGCGGQATPSAAPTAVTTLGEQALPPTASPSPTKASPKPSTPAPVTYPSEAKAYAEAVIAAWKAKNLARLADLASAQIQEQLMEIPGPPNMDWTYLMCDGAMGSSYCQFTNTDGHKVTVRVLNEKVGQAHAVSEVKYV</sequence>
<dbReference type="RefSeq" id="WP_203907130.1">
    <property type="nucleotide sequence ID" value="NZ_BONY01000006.1"/>
</dbReference>
<dbReference type="Proteomes" id="UP000612899">
    <property type="component" value="Unassembled WGS sequence"/>
</dbReference>
<keyword evidence="2" id="KW-0732">Signal</keyword>
<feature type="region of interest" description="Disordered" evidence="1">
    <location>
        <begin position="42"/>
        <end position="65"/>
    </location>
</feature>
<proteinExistence type="predicted"/>
<dbReference type="EMBL" id="BONY01000006">
    <property type="protein sequence ID" value="GIH03213.1"/>
    <property type="molecule type" value="Genomic_DNA"/>
</dbReference>
<comment type="caution">
    <text evidence="3">The sequence shown here is derived from an EMBL/GenBank/DDBJ whole genome shotgun (WGS) entry which is preliminary data.</text>
</comment>
<evidence type="ECO:0000256" key="2">
    <source>
        <dbReference type="SAM" id="SignalP"/>
    </source>
</evidence>
<organism evidence="3 4">
    <name type="scientific">Rhizocola hellebori</name>
    <dbReference type="NCBI Taxonomy" id="1392758"/>
    <lineage>
        <taxon>Bacteria</taxon>
        <taxon>Bacillati</taxon>
        <taxon>Actinomycetota</taxon>
        <taxon>Actinomycetes</taxon>
        <taxon>Micromonosporales</taxon>
        <taxon>Micromonosporaceae</taxon>
        <taxon>Rhizocola</taxon>
    </lineage>
</organism>
<evidence type="ECO:0000256" key="1">
    <source>
        <dbReference type="SAM" id="MobiDB-lite"/>
    </source>
</evidence>
<dbReference type="AlphaFoldDB" id="A0A8J3Q3F0"/>
<gene>
    <name evidence="3" type="ORF">Rhe02_12800</name>
</gene>
<dbReference type="PROSITE" id="PS51257">
    <property type="entry name" value="PROKAR_LIPOPROTEIN"/>
    <property type="match status" value="1"/>
</dbReference>
<accession>A0A8J3Q3F0</accession>
<evidence type="ECO:0000313" key="4">
    <source>
        <dbReference type="Proteomes" id="UP000612899"/>
    </source>
</evidence>
<reference evidence="3" key="1">
    <citation type="submission" date="2021-01" db="EMBL/GenBank/DDBJ databases">
        <title>Whole genome shotgun sequence of Rhizocola hellebori NBRC 109834.</title>
        <authorList>
            <person name="Komaki H."/>
            <person name="Tamura T."/>
        </authorList>
    </citation>
    <scope>NUCLEOTIDE SEQUENCE</scope>
    <source>
        <strain evidence="3">NBRC 109834</strain>
    </source>
</reference>
<evidence type="ECO:0000313" key="3">
    <source>
        <dbReference type="EMBL" id="GIH03213.1"/>
    </source>
</evidence>